<dbReference type="AlphaFoldDB" id="A0A813U8T7"/>
<proteinExistence type="predicted"/>
<dbReference type="GO" id="GO:0006364">
    <property type="term" value="P:rRNA processing"/>
    <property type="evidence" value="ECO:0007669"/>
    <property type="project" value="InterPro"/>
</dbReference>
<dbReference type="EMBL" id="CAJNOQ010000634">
    <property type="protein sequence ID" value="CAF0822832.1"/>
    <property type="molecule type" value="Genomic_DNA"/>
</dbReference>
<dbReference type="EMBL" id="CAJOBC010000634">
    <property type="protein sequence ID" value="CAF3609406.1"/>
    <property type="molecule type" value="Genomic_DNA"/>
</dbReference>
<dbReference type="GO" id="GO:0019843">
    <property type="term" value="F:rRNA binding"/>
    <property type="evidence" value="ECO:0007669"/>
    <property type="project" value="InterPro"/>
</dbReference>
<protein>
    <recommendedName>
        <fullName evidence="2">Brix domain-containing protein</fullName>
    </recommendedName>
</protein>
<dbReference type="SMART" id="SM00879">
    <property type="entry name" value="Brix"/>
    <property type="match status" value="1"/>
</dbReference>
<feature type="region of interest" description="Disordered" evidence="1">
    <location>
        <begin position="318"/>
        <end position="366"/>
    </location>
</feature>
<keyword evidence="5" id="KW-1185">Reference proteome</keyword>
<gene>
    <name evidence="3" type="ORF">GPM918_LOCUS4638</name>
    <name evidence="4" type="ORF">SRO942_LOCUS4639</name>
</gene>
<organism evidence="3 5">
    <name type="scientific">Didymodactylos carnosus</name>
    <dbReference type="NCBI Taxonomy" id="1234261"/>
    <lineage>
        <taxon>Eukaryota</taxon>
        <taxon>Metazoa</taxon>
        <taxon>Spiralia</taxon>
        <taxon>Gnathifera</taxon>
        <taxon>Rotifera</taxon>
        <taxon>Eurotatoria</taxon>
        <taxon>Bdelloidea</taxon>
        <taxon>Philodinida</taxon>
        <taxon>Philodinidae</taxon>
        <taxon>Didymodactylos</taxon>
    </lineage>
</organism>
<feature type="compositionally biased region" description="Basic residues" evidence="1">
    <location>
        <begin position="319"/>
        <end position="329"/>
    </location>
</feature>
<dbReference type="Proteomes" id="UP000663829">
    <property type="component" value="Unassembled WGS sequence"/>
</dbReference>
<evidence type="ECO:0000313" key="4">
    <source>
        <dbReference type="EMBL" id="CAF3609406.1"/>
    </source>
</evidence>
<dbReference type="Proteomes" id="UP000681722">
    <property type="component" value="Unassembled WGS sequence"/>
</dbReference>
<feature type="compositionally biased region" description="Basic residues" evidence="1">
    <location>
        <begin position="1"/>
        <end position="14"/>
    </location>
</feature>
<dbReference type="GO" id="GO:0030687">
    <property type="term" value="C:preribosome, large subunit precursor"/>
    <property type="evidence" value="ECO:0007669"/>
    <property type="project" value="TreeGrafter"/>
</dbReference>
<name>A0A813U8T7_9BILA</name>
<dbReference type="GO" id="GO:0000027">
    <property type="term" value="P:ribosomal large subunit assembly"/>
    <property type="evidence" value="ECO:0007669"/>
    <property type="project" value="TreeGrafter"/>
</dbReference>
<evidence type="ECO:0000256" key="1">
    <source>
        <dbReference type="SAM" id="MobiDB-lite"/>
    </source>
</evidence>
<evidence type="ECO:0000259" key="2">
    <source>
        <dbReference type="PROSITE" id="PS50833"/>
    </source>
</evidence>
<dbReference type="PROSITE" id="PS50833">
    <property type="entry name" value="BRIX"/>
    <property type="match status" value="1"/>
</dbReference>
<dbReference type="InterPro" id="IPR007109">
    <property type="entry name" value="Brix"/>
</dbReference>
<reference evidence="3" key="1">
    <citation type="submission" date="2021-02" db="EMBL/GenBank/DDBJ databases">
        <authorList>
            <person name="Nowell W R."/>
        </authorList>
    </citation>
    <scope>NUCLEOTIDE SEQUENCE</scope>
</reference>
<evidence type="ECO:0000313" key="5">
    <source>
        <dbReference type="Proteomes" id="UP000663829"/>
    </source>
</evidence>
<dbReference type="PANTHER" id="PTHR12661:SF5">
    <property type="entry name" value="SUPPRESSOR OF SWI4 1 HOMOLOG"/>
    <property type="match status" value="1"/>
</dbReference>
<evidence type="ECO:0000313" key="3">
    <source>
        <dbReference type="EMBL" id="CAF0822832.1"/>
    </source>
</evidence>
<sequence length="366" mass="42126">MSRKKRGRAAKNARQKFPPHYETDEVKRAPHVLVFKRGNTGSNVKELVKDMRRVMEPFTAPHLKANKKNSLKDFIAISSHFHVSHLITFSKTQLSTYMRLIRVPRGPTLIFRIRKFTHSRDIVSSLKRPQTFPKQFEHAPLLVMNGFANLNDSVHIKLTTTMFQNMFPSINVTTVDLSTIKRCVLLSLDPLNGLMEFRHYNVKILPTGICRAAKKLLQGKVPDLSRFNDISDFMYKEGNASESEGEMDEGEDNKVMVSQQLQSRGNLKSNQSAIRLTEIGPRMTLELLKIEEGLCDGEVLYHTYVKKTPEEIQDLRKKNADKKRVKANRKREQELNVAKKMKKKKLSAGENSDKVEPEIESDWEDY</sequence>
<dbReference type="OrthoDB" id="10261452at2759"/>
<accession>A0A813U8T7</accession>
<dbReference type="InterPro" id="IPR045112">
    <property type="entry name" value="PPAN-like"/>
</dbReference>
<dbReference type="PANTHER" id="PTHR12661">
    <property type="entry name" value="PETER PAN-RELATED"/>
    <property type="match status" value="1"/>
</dbReference>
<feature type="domain" description="Brix" evidence="2">
    <location>
        <begin position="30"/>
        <end position="296"/>
    </location>
</feature>
<comment type="caution">
    <text evidence="3">The sequence shown here is derived from an EMBL/GenBank/DDBJ whole genome shotgun (WGS) entry which is preliminary data.</text>
</comment>
<feature type="region of interest" description="Disordered" evidence="1">
    <location>
        <begin position="1"/>
        <end position="22"/>
    </location>
</feature>
<dbReference type="Pfam" id="PF04427">
    <property type="entry name" value="Brix"/>
    <property type="match status" value="1"/>
</dbReference>